<dbReference type="InterPro" id="IPR011008">
    <property type="entry name" value="Dimeric_a/b-barrel"/>
</dbReference>
<dbReference type="Pfam" id="PF03992">
    <property type="entry name" value="ABM"/>
    <property type="match status" value="1"/>
</dbReference>
<sequence length="97" mass="10763">MVCVAVTYVIKPGHEGEAVELFAKLTGPTRAEAGCRMYLAHRSTSDPRKFFLYEQYDDQAALDAHRASGHFAQFATGGLFPIIESRTPEIYEPLAEV</sequence>
<protein>
    <submittedName>
        <fullName evidence="2">Quinol monooxygenase</fullName>
        <ecNumber evidence="2">1.-.-.-</ecNumber>
    </submittedName>
</protein>
<dbReference type="PROSITE" id="PS51725">
    <property type="entry name" value="ABM"/>
    <property type="match status" value="1"/>
</dbReference>
<dbReference type="PANTHER" id="PTHR33336">
    <property type="entry name" value="QUINOL MONOOXYGENASE YGIN-RELATED"/>
    <property type="match status" value="1"/>
</dbReference>
<dbReference type="EC" id="1.-.-.-" evidence="2"/>
<feature type="domain" description="ABM" evidence="1">
    <location>
        <begin position="2"/>
        <end position="90"/>
    </location>
</feature>
<keyword evidence="2" id="KW-0560">Oxidoreductase</keyword>
<dbReference type="Gene3D" id="3.30.70.100">
    <property type="match status" value="1"/>
</dbReference>
<dbReference type="SUPFAM" id="SSF54909">
    <property type="entry name" value="Dimeric alpha+beta barrel"/>
    <property type="match status" value="1"/>
</dbReference>
<dbReference type="AlphaFoldDB" id="A0AAU7CCE2"/>
<accession>A0AAU7CCE2</accession>
<gene>
    <name evidence="2" type="ORF">V5E97_31420</name>
</gene>
<evidence type="ECO:0000313" key="2">
    <source>
        <dbReference type="EMBL" id="XBH02793.1"/>
    </source>
</evidence>
<dbReference type="InterPro" id="IPR050744">
    <property type="entry name" value="AI-2_Isomerase_LsrG"/>
</dbReference>
<evidence type="ECO:0000259" key="1">
    <source>
        <dbReference type="PROSITE" id="PS51725"/>
    </source>
</evidence>
<dbReference type="InterPro" id="IPR007138">
    <property type="entry name" value="ABM_dom"/>
</dbReference>
<dbReference type="GO" id="GO:0004497">
    <property type="term" value="F:monooxygenase activity"/>
    <property type="evidence" value="ECO:0007669"/>
    <property type="project" value="UniProtKB-KW"/>
</dbReference>
<proteinExistence type="predicted"/>
<name>A0AAU7CCE2_9BACT</name>
<keyword evidence="2" id="KW-0503">Monooxygenase</keyword>
<dbReference type="RefSeq" id="WP_406695534.1">
    <property type="nucleotide sequence ID" value="NZ_CP155447.1"/>
</dbReference>
<dbReference type="PANTHER" id="PTHR33336:SF15">
    <property type="entry name" value="ABM DOMAIN-CONTAINING PROTEIN"/>
    <property type="match status" value="1"/>
</dbReference>
<reference evidence="2" key="1">
    <citation type="submission" date="2024-05" db="EMBL/GenBank/DDBJ databases">
        <title>Planctomycetes of the genus Singulisphaera possess chitinolytic capabilities.</title>
        <authorList>
            <person name="Ivanova A."/>
        </authorList>
    </citation>
    <scope>NUCLEOTIDE SEQUENCE</scope>
    <source>
        <strain evidence="2">Ch08T</strain>
    </source>
</reference>
<organism evidence="2">
    <name type="scientific">Singulisphaera sp. Ch08</name>
    <dbReference type="NCBI Taxonomy" id="3120278"/>
    <lineage>
        <taxon>Bacteria</taxon>
        <taxon>Pseudomonadati</taxon>
        <taxon>Planctomycetota</taxon>
        <taxon>Planctomycetia</taxon>
        <taxon>Isosphaerales</taxon>
        <taxon>Isosphaeraceae</taxon>
        <taxon>Singulisphaera</taxon>
    </lineage>
</organism>
<dbReference type="EMBL" id="CP155447">
    <property type="protein sequence ID" value="XBH02793.1"/>
    <property type="molecule type" value="Genomic_DNA"/>
</dbReference>